<gene>
    <name evidence="2" type="ORF">BSAL_77545</name>
</gene>
<protein>
    <submittedName>
        <fullName evidence="2">Uncharacterized protein</fullName>
    </submittedName>
</protein>
<proteinExistence type="predicted"/>
<evidence type="ECO:0000313" key="3">
    <source>
        <dbReference type="Proteomes" id="UP000051952"/>
    </source>
</evidence>
<evidence type="ECO:0000256" key="1">
    <source>
        <dbReference type="SAM" id="MobiDB-lite"/>
    </source>
</evidence>
<reference evidence="3" key="1">
    <citation type="submission" date="2015-09" db="EMBL/GenBank/DDBJ databases">
        <authorList>
            <consortium name="Pathogen Informatics"/>
        </authorList>
    </citation>
    <scope>NUCLEOTIDE SEQUENCE [LARGE SCALE GENOMIC DNA]</scope>
    <source>
        <strain evidence="3">Lake Konstanz</strain>
    </source>
</reference>
<sequence>MSSHGNSSSLHGNTAAVDPSNHSTASSSSTLFGCARVGGSSTSRWVAYAQQAVRSVWHIICAALPFPLIGDSNVLLFKRSGSSSHQPQQQQRSTPPPQRPQQVLAAGGTGFNANRIVTNRDFGALTRGATTLEDIIGSSFEGSALCVLIAHSELSTDSVRLIRELHDLLDHHHNTTLPPNDDDGDDNDERRSVAVNFDEQRHRNAWNTLAVVAHTYVLSLFSIEGSFIPALQTCAAPAVLVYAPVDGNLTRVGVLMGPITLHDVVKMVDECQAKWAVSPHRWK</sequence>
<feature type="compositionally biased region" description="Low complexity" evidence="1">
    <location>
        <begin position="20"/>
        <end position="29"/>
    </location>
</feature>
<dbReference type="VEuPathDB" id="TriTrypDB:BSAL_77545"/>
<dbReference type="Proteomes" id="UP000051952">
    <property type="component" value="Unassembled WGS sequence"/>
</dbReference>
<keyword evidence="3" id="KW-1185">Reference proteome</keyword>
<organism evidence="2 3">
    <name type="scientific">Bodo saltans</name>
    <name type="common">Flagellated protozoan</name>
    <dbReference type="NCBI Taxonomy" id="75058"/>
    <lineage>
        <taxon>Eukaryota</taxon>
        <taxon>Discoba</taxon>
        <taxon>Euglenozoa</taxon>
        <taxon>Kinetoplastea</taxon>
        <taxon>Metakinetoplastina</taxon>
        <taxon>Eubodonida</taxon>
        <taxon>Bodonidae</taxon>
        <taxon>Bodo</taxon>
    </lineage>
</organism>
<feature type="compositionally biased region" description="Low complexity" evidence="1">
    <location>
        <begin position="79"/>
        <end position="93"/>
    </location>
</feature>
<accession>A0A0S4J342</accession>
<feature type="region of interest" description="Disordered" evidence="1">
    <location>
        <begin position="79"/>
        <end position="110"/>
    </location>
</feature>
<feature type="region of interest" description="Disordered" evidence="1">
    <location>
        <begin position="1"/>
        <end position="29"/>
    </location>
</feature>
<dbReference type="AlphaFoldDB" id="A0A0S4J342"/>
<evidence type="ECO:0000313" key="2">
    <source>
        <dbReference type="EMBL" id="CUG31930.1"/>
    </source>
</evidence>
<name>A0A0S4J342_BODSA</name>
<dbReference type="EMBL" id="CYKH01000749">
    <property type="protein sequence ID" value="CUG31930.1"/>
    <property type="molecule type" value="Genomic_DNA"/>
</dbReference>
<feature type="compositionally biased region" description="Low complexity" evidence="1">
    <location>
        <begin position="1"/>
        <end position="13"/>
    </location>
</feature>